<dbReference type="InterPro" id="IPR051554">
    <property type="entry name" value="Acetyltransferase_Eis"/>
</dbReference>
<dbReference type="Pfam" id="PF13527">
    <property type="entry name" value="Acetyltransf_9"/>
    <property type="match status" value="1"/>
</dbReference>
<accession>A0ABD5U6E4</accession>
<dbReference type="PANTHER" id="PTHR37817:SF1">
    <property type="entry name" value="N-ACETYLTRANSFERASE EIS"/>
    <property type="match status" value="1"/>
</dbReference>
<keyword evidence="3" id="KW-1185">Reference proteome</keyword>
<dbReference type="EMBL" id="JBHSXM010000001">
    <property type="protein sequence ID" value="MFC6836107.1"/>
    <property type="molecule type" value="Genomic_DNA"/>
</dbReference>
<dbReference type="InterPro" id="IPR025559">
    <property type="entry name" value="Eis_dom"/>
</dbReference>
<evidence type="ECO:0000313" key="3">
    <source>
        <dbReference type="Proteomes" id="UP001596406"/>
    </source>
</evidence>
<dbReference type="PROSITE" id="PS51186">
    <property type="entry name" value="GNAT"/>
    <property type="match status" value="1"/>
</dbReference>
<dbReference type="SUPFAM" id="SSF55718">
    <property type="entry name" value="SCP-like"/>
    <property type="match status" value="1"/>
</dbReference>
<keyword evidence="2" id="KW-0012">Acyltransferase</keyword>
<dbReference type="RefSeq" id="WP_304447800.1">
    <property type="nucleotide sequence ID" value="NZ_JARRAH010000001.1"/>
</dbReference>
<feature type="domain" description="N-acetyltransferase" evidence="1">
    <location>
        <begin position="6"/>
        <end position="157"/>
    </location>
</feature>
<dbReference type="GO" id="GO:0016746">
    <property type="term" value="F:acyltransferase activity"/>
    <property type="evidence" value="ECO:0007669"/>
    <property type="project" value="UniProtKB-KW"/>
</dbReference>
<proteinExistence type="predicted"/>
<reference evidence="2 3" key="1">
    <citation type="journal article" date="2019" name="Int. J. Syst. Evol. Microbiol.">
        <title>The Global Catalogue of Microorganisms (GCM) 10K type strain sequencing project: providing services to taxonomists for standard genome sequencing and annotation.</title>
        <authorList>
            <consortium name="The Broad Institute Genomics Platform"/>
            <consortium name="The Broad Institute Genome Sequencing Center for Infectious Disease"/>
            <person name="Wu L."/>
            <person name="Ma J."/>
        </authorList>
    </citation>
    <scope>NUCLEOTIDE SEQUENCE [LARGE SCALE GENOMIC DNA]</scope>
    <source>
        <strain evidence="2 3">PSRA2</strain>
    </source>
</reference>
<dbReference type="Pfam" id="PF17668">
    <property type="entry name" value="Acetyltransf_17"/>
    <property type="match status" value="1"/>
</dbReference>
<dbReference type="Gene3D" id="3.40.630.30">
    <property type="match status" value="2"/>
</dbReference>
<dbReference type="PANTHER" id="PTHR37817">
    <property type="entry name" value="N-ACETYLTRANSFERASE EIS"/>
    <property type="match status" value="1"/>
</dbReference>
<dbReference type="InterPro" id="IPR036527">
    <property type="entry name" value="SCP2_sterol-bd_dom_sf"/>
</dbReference>
<dbReference type="SUPFAM" id="SSF55729">
    <property type="entry name" value="Acyl-CoA N-acyltransferases (Nat)"/>
    <property type="match status" value="1"/>
</dbReference>
<dbReference type="Proteomes" id="UP001596406">
    <property type="component" value="Unassembled WGS sequence"/>
</dbReference>
<organism evidence="2 3">
    <name type="scientific">Halomarina ordinaria</name>
    <dbReference type="NCBI Taxonomy" id="3033939"/>
    <lineage>
        <taxon>Archaea</taxon>
        <taxon>Methanobacteriati</taxon>
        <taxon>Methanobacteriota</taxon>
        <taxon>Stenosarchaea group</taxon>
        <taxon>Halobacteria</taxon>
        <taxon>Halobacteriales</taxon>
        <taxon>Natronomonadaceae</taxon>
        <taxon>Halomarina</taxon>
    </lineage>
</organism>
<comment type="caution">
    <text evidence="2">The sequence shown here is derived from an EMBL/GenBank/DDBJ whole genome shotgun (WGS) entry which is preliminary data.</text>
</comment>
<name>A0ABD5U6E4_9EURY</name>
<dbReference type="InterPro" id="IPR000182">
    <property type="entry name" value="GNAT_dom"/>
</dbReference>
<evidence type="ECO:0000259" key="1">
    <source>
        <dbReference type="PROSITE" id="PS51186"/>
    </source>
</evidence>
<sequence>MADAAYDYRPVPEADVEEFRRLVTYAFRPTERPDPLDSEDDLPAPARIGARRGIYEGEELLCTGRHYWFTHRIRGERHAVGGVSAVSTPPKNRRRGLVRRLLAESLAEYRERDHDVASLWPFEYEFYRTFGWATASRTGEARFAPDALDFLDALDAAGRFVDLDADRWADCEAVYRAATDHALSMYRTEEWWRKRVFAGWEDDPYVAGWERDGDLRGYLVYDIDDGDDGRVMTVSEWWGVDTEARLELLRFCRYHDSQVGRVTLHGPVDPTLQDLVRDPEAVTVEVNPGAMVRLVDVERALSALAYPTDAEVTVRLAVEDPLAEWNRGRFHLDVRDGRATCERVTAGADAAAGEGADATLSVGALSQLAVGYRSAGDLARHGRLDADESTVAALETALPREETFLAERF</sequence>
<dbReference type="InterPro" id="IPR041380">
    <property type="entry name" value="Acetyltransf_17"/>
</dbReference>
<dbReference type="InterPro" id="IPR016181">
    <property type="entry name" value="Acyl_CoA_acyltransferase"/>
</dbReference>
<dbReference type="EC" id="2.3.1.-" evidence="2"/>
<keyword evidence="2" id="KW-0808">Transferase</keyword>
<dbReference type="Gene3D" id="3.30.1050.10">
    <property type="entry name" value="SCP2 sterol-binding domain"/>
    <property type="match status" value="1"/>
</dbReference>
<dbReference type="Pfam" id="PF13530">
    <property type="entry name" value="SCP2_2"/>
    <property type="match status" value="1"/>
</dbReference>
<gene>
    <name evidence="2" type="primary">eis</name>
    <name evidence="2" type="ORF">ACFQHK_06250</name>
</gene>
<protein>
    <submittedName>
        <fullName evidence="2">Enhanced intracellular survival protein Eis</fullName>
        <ecNumber evidence="2">2.3.1.-</ecNumber>
    </submittedName>
</protein>
<dbReference type="AlphaFoldDB" id="A0ABD5U6E4"/>
<evidence type="ECO:0000313" key="2">
    <source>
        <dbReference type="EMBL" id="MFC6836107.1"/>
    </source>
</evidence>